<dbReference type="InterPro" id="IPR004837">
    <property type="entry name" value="NaCa_Exmemb"/>
</dbReference>
<feature type="transmembrane region" description="Helical" evidence="9">
    <location>
        <begin position="839"/>
        <end position="858"/>
    </location>
</feature>
<evidence type="ECO:0000256" key="7">
    <source>
        <dbReference type="ARBA" id="ARBA00023136"/>
    </source>
</evidence>
<dbReference type="EMBL" id="LUCH01002415">
    <property type="protein sequence ID" value="KAF5401526.1"/>
    <property type="molecule type" value="Genomic_DNA"/>
</dbReference>
<evidence type="ECO:0000256" key="2">
    <source>
        <dbReference type="ARBA" id="ARBA00022448"/>
    </source>
</evidence>
<keyword evidence="4" id="KW-0106">Calcium</keyword>
<sequence length="902" mass="100159">MTKRVQSCPNVSSRSQVQIPQLPVLACVICFCLLWPPSHQIGHFSAANEELQGDAPNSSVCRAALSNVTTDLARCEIARTFPGCQFDSGFFPYLIFEYCTFGESVVPTIFMILWLIFLLGAFATIADSFFSPSLIALARTLRMSQNLAGVTLLAFGNGAPDVFSAVTAITTGDPDAPDEGLGLGFLLGSGLLVNTVTAGLVMISRPFKMSRRPFIKDSIFYIVAVTWSASILIRRKITYGDAIGFLVLYLIYVLLTWGTGTIYRQKLIKEQLHGVNTFWPRPIQRLLTIWNSVVDRTGACCHRCISSTCNLRNGICQRIKNSSNGFLQKDELPDVRYNEELKTTTIQPGIDKVKMTPMPIANGDVIQLRDAAEDNTRRKTDGVGNEIALMPVIQVTSPENTNHADFNSYHGEDSSNLTEPQNRTSYMHLPLTTPNLLTPIDQRRQRASSVGSSSVIAGQQYPSLGTSGTGGLSTDRCRRSQSISRRRASTRMSTMGYELPYMVRWIIANREMEEKEADWKRSQRSLQVDAEGGPGYTDGYPSSHESRKTSHFASPIRVPSPTLSVPSQDDETFDKMMLPSRKITLDLVPKETQQTDAMAIYPKGPQLTELDQLEEIEGTEVSQLTLWASKSMWHHLAYYMIPFDVESWMELSVLSKVMQILKIPIFLIFRITIPTVLEELTDDIVVEDQKKTEGSEKVEVTHSAKTAVDKVQYAGNSAHISSCFPTEIDTKAEEQQPQMLDFEAMHGWCKPLNVAQCVIVPTLWPLLLTSDGKLLGLTKIDIMSNCLLARNGYPRIAYAACIGSPLFNLLLGAGLSYTIKISRGDDGYATLSFTLTQAVLFSLLLTVLLTNIVVALIFKFHFHRIYGIILIIVYLVFVTVAIIIELDLIVSPKNWGLLTGTE</sequence>
<dbReference type="GO" id="GO:0016020">
    <property type="term" value="C:membrane"/>
    <property type="evidence" value="ECO:0007669"/>
    <property type="project" value="UniProtKB-SubCell"/>
</dbReference>
<keyword evidence="4" id="KW-0109">Calcium transport</keyword>
<feature type="region of interest" description="Disordered" evidence="8">
    <location>
        <begin position="395"/>
        <end position="421"/>
    </location>
</feature>
<dbReference type="PANTHER" id="PTHR12266:SF0">
    <property type="entry name" value="MITOCHONDRIAL SODIUM_CALCIUM EXCHANGER PROTEIN"/>
    <property type="match status" value="1"/>
</dbReference>
<feature type="transmembrane region" description="Helical" evidence="9">
    <location>
        <begin position="105"/>
        <end position="126"/>
    </location>
</feature>
<feature type="domain" description="Sodium/calcium exchanger membrane region" evidence="10">
    <location>
        <begin position="113"/>
        <end position="257"/>
    </location>
</feature>
<reference evidence="11" key="1">
    <citation type="submission" date="2019-05" db="EMBL/GenBank/DDBJ databases">
        <title>Annotation for the trematode Paragonimus heterotremus.</title>
        <authorList>
            <person name="Choi Y.-J."/>
        </authorList>
    </citation>
    <scope>NUCLEOTIDE SEQUENCE</scope>
    <source>
        <strain evidence="11">LC</strain>
    </source>
</reference>
<feature type="compositionally biased region" description="Polar residues" evidence="8">
    <location>
        <begin position="395"/>
        <end position="405"/>
    </location>
</feature>
<evidence type="ECO:0000256" key="5">
    <source>
        <dbReference type="ARBA" id="ARBA00022692"/>
    </source>
</evidence>
<dbReference type="GO" id="GO:0005432">
    <property type="term" value="F:calcium:sodium antiporter activity"/>
    <property type="evidence" value="ECO:0007669"/>
    <property type="project" value="TreeGrafter"/>
</dbReference>
<dbReference type="InterPro" id="IPR051359">
    <property type="entry name" value="CaCA_antiporter"/>
</dbReference>
<keyword evidence="6 9" id="KW-1133">Transmembrane helix</keyword>
<keyword evidence="7 9" id="KW-0472">Membrane</keyword>
<evidence type="ECO:0000256" key="1">
    <source>
        <dbReference type="ARBA" id="ARBA00004141"/>
    </source>
</evidence>
<feature type="transmembrane region" description="Helical" evidence="9">
    <location>
        <begin position="239"/>
        <end position="263"/>
    </location>
</feature>
<keyword evidence="4" id="KW-0406">Ion transport</keyword>
<dbReference type="AlphaFoldDB" id="A0A8J4WI68"/>
<evidence type="ECO:0000256" key="8">
    <source>
        <dbReference type="SAM" id="MobiDB-lite"/>
    </source>
</evidence>
<feature type="transmembrane region" description="Helical" evidence="9">
    <location>
        <begin position="796"/>
        <end position="819"/>
    </location>
</feature>
<feature type="transmembrane region" description="Helical" evidence="9">
    <location>
        <begin position="865"/>
        <end position="884"/>
    </location>
</feature>
<feature type="region of interest" description="Disordered" evidence="8">
    <location>
        <begin position="518"/>
        <end position="570"/>
    </location>
</feature>
<evidence type="ECO:0000256" key="9">
    <source>
        <dbReference type="SAM" id="Phobius"/>
    </source>
</evidence>
<protein>
    <recommendedName>
        <fullName evidence="10">Sodium/calcium exchanger membrane region domain-containing protein</fullName>
    </recommendedName>
</protein>
<dbReference type="PANTHER" id="PTHR12266">
    <property type="entry name" value="NA+/CA2+ K+ INDEPENDENT EXCHANGER"/>
    <property type="match status" value="1"/>
</dbReference>
<evidence type="ECO:0000313" key="12">
    <source>
        <dbReference type="Proteomes" id="UP000748531"/>
    </source>
</evidence>
<evidence type="ECO:0000256" key="3">
    <source>
        <dbReference type="ARBA" id="ARBA00022449"/>
    </source>
</evidence>
<keyword evidence="5 9" id="KW-0812">Transmembrane</keyword>
<feature type="domain" description="Sodium/calcium exchanger membrane region" evidence="10">
    <location>
        <begin position="780"/>
        <end position="882"/>
    </location>
</feature>
<dbReference type="OrthoDB" id="407410at2759"/>
<proteinExistence type="predicted"/>
<dbReference type="Gene3D" id="1.20.1420.30">
    <property type="entry name" value="NCX, central ion-binding region"/>
    <property type="match status" value="2"/>
</dbReference>
<dbReference type="Proteomes" id="UP000748531">
    <property type="component" value="Unassembled WGS sequence"/>
</dbReference>
<dbReference type="InterPro" id="IPR044880">
    <property type="entry name" value="NCX_ion-bd_dom_sf"/>
</dbReference>
<comment type="caution">
    <text evidence="11">The sequence shown here is derived from an EMBL/GenBank/DDBJ whole genome shotgun (WGS) entry which is preliminary data.</text>
</comment>
<feature type="transmembrane region" description="Helical" evidence="9">
    <location>
        <begin position="181"/>
        <end position="202"/>
    </location>
</feature>
<organism evidence="11 12">
    <name type="scientific">Paragonimus heterotremus</name>
    <dbReference type="NCBI Taxonomy" id="100268"/>
    <lineage>
        <taxon>Eukaryota</taxon>
        <taxon>Metazoa</taxon>
        <taxon>Spiralia</taxon>
        <taxon>Lophotrochozoa</taxon>
        <taxon>Platyhelminthes</taxon>
        <taxon>Trematoda</taxon>
        <taxon>Digenea</taxon>
        <taxon>Plagiorchiida</taxon>
        <taxon>Troglotremata</taxon>
        <taxon>Troglotrematidae</taxon>
        <taxon>Paragonimus</taxon>
    </lineage>
</organism>
<evidence type="ECO:0000256" key="4">
    <source>
        <dbReference type="ARBA" id="ARBA00022568"/>
    </source>
</evidence>
<keyword evidence="2" id="KW-0813">Transport</keyword>
<accession>A0A8J4WI68</accession>
<comment type="subcellular location">
    <subcellularLocation>
        <location evidence="1">Membrane</location>
        <topology evidence="1">Multi-pass membrane protein</topology>
    </subcellularLocation>
</comment>
<dbReference type="Pfam" id="PF01699">
    <property type="entry name" value="Na_Ca_ex"/>
    <property type="match status" value="2"/>
</dbReference>
<evidence type="ECO:0000256" key="6">
    <source>
        <dbReference type="ARBA" id="ARBA00022989"/>
    </source>
</evidence>
<feature type="region of interest" description="Disordered" evidence="8">
    <location>
        <begin position="443"/>
        <end position="489"/>
    </location>
</feature>
<name>A0A8J4WI68_9TREM</name>
<evidence type="ECO:0000259" key="10">
    <source>
        <dbReference type="Pfam" id="PF01699"/>
    </source>
</evidence>
<dbReference type="GO" id="GO:0006874">
    <property type="term" value="P:intracellular calcium ion homeostasis"/>
    <property type="evidence" value="ECO:0007669"/>
    <property type="project" value="TreeGrafter"/>
</dbReference>
<keyword evidence="3" id="KW-0050">Antiport</keyword>
<feature type="compositionally biased region" description="Low complexity" evidence="8">
    <location>
        <begin position="447"/>
        <end position="466"/>
    </location>
</feature>
<evidence type="ECO:0000313" key="11">
    <source>
        <dbReference type="EMBL" id="KAF5401526.1"/>
    </source>
</evidence>
<gene>
    <name evidence="11" type="ORF">PHET_04922</name>
</gene>
<keyword evidence="12" id="KW-1185">Reference proteome</keyword>